<proteinExistence type="predicted"/>
<reference evidence="1 2" key="1">
    <citation type="submission" date="2016-02" db="EMBL/GenBank/DDBJ databases">
        <title>Complete genome sequence of Pseudomonas azotoformans S4.</title>
        <authorList>
            <person name="Fang Y."/>
            <person name="Wu L."/>
            <person name="Feng G."/>
        </authorList>
    </citation>
    <scope>NUCLEOTIDE SEQUENCE [LARGE SCALE GENOMIC DNA]</scope>
    <source>
        <strain evidence="1 2">S4</strain>
    </source>
</reference>
<dbReference type="AlphaFoldDB" id="A0A127HQK2"/>
<dbReference type="Proteomes" id="UP000070516">
    <property type="component" value="Chromosome"/>
</dbReference>
<organism evidence="1 2">
    <name type="scientific">Pseudomonas azotoformans</name>
    <dbReference type="NCBI Taxonomy" id="47878"/>
    <lineage>
        <taxon>Bacteria</taxon>
        <taxon>Pseudomonadati</taxon>
        <taxon>Pseudomonadota</taxon>
        <taxon>Gammaproteobacteria</taxon>
        <taxon>Pseudomonadales</taxon>
        <taxon>Pseudomonadaceae</taxon>
        <taxon>Pseudomonas</taxon>
    </lineage>
</organism>
<evidence type="ECO:0000313" key="1">
    <source>
        <dbReference type="EMBL" id="AMN76836.1"/>
    </source>
</evidence>
<protein>
    <submittedName>
        <fullName evidence="1">Uncharacterized protein</fullName>
    </submittedName>
</protein>
<name>A0A127HQK2_PSEAZ</name>
<accession>A0A127HQK2</accession>
<sequence length="71" mass="8165">MADGFEDLLTEAGYRLIDPNGKWPITWVIGDSWVVLSEYWEWTVGPDEPATEEQIRKLLARSGGTYDLQDY</sequence>
<dbReference type="EMBL" id="CP014546">
    <property type="protein sequence ID" value="AMN76836.1"/>
    <property type="molecule type" value="Genomic_DNA"/>
</dbReference>
<evidence type="ECO:0000313" key="2">
    <source>
        <dbReference type="Proteomes" id="UP000070516"/>
    </source>
</evidence>
<gene>
    <name evidence="1" type="ORF">AYR47_00155</name>
</gene>
<dbReference type="KEGG" id="pazo:AYR47_00155"/>
<dbReference type="RefSeq" id="WP_061433814.1">
    <property type="nucleotide sequence ID" value="NZ_CP014546.1"/>
</dbReference>